<evidence type="ECO:0000313" key="2">
    <source>
        <dbReference type="Proteomes" id="UP000076078"/>
    </source>
</evidence>
<name>A0A152A4J1_TIELA</name>
<proteinExistence type="predicted"/>
<dbReference type="EMBL" id="LODT01000011">
    <property type="protein sequence ID" value="KYR00995.1"/>
    <property type="molecule type" value="Genomic_DNA"/>
</dbReference>
<evidence type="ECO:0000313" key="1">
    <source>
        <dbReference type="EMBL" id="KYR00995.1"/>
    </source>
</evidence>
<keyword evidence="2" id="KW-1185">Reference proteome</keyword>
<organism evidence="1 2">
    <name type="scientific">Tieghemostelium lacteum</name>
    <name type="common">Slime mold</name>
    <name type="synonym">Dictyostelium lacteum</name>
    <dbReference type="NCBI Taxonomy" id="361077"/>
    <lineage>
        <taxon>Eukaryota</taxon>
        <taxon>Amoebozoa</taxon>
        <taxon>Evosea</taxon>
        <taxon>Eumycetozoa</taxon>
        <taxon>Dictyostelia</taxon>
        <taxon>Dictyosteliales</taxon>
        <taxon>Raperosteliaceae</taxon>
        <taxon>Tieghemostelium</taxon>
    </lineage>
</organism>
<reference evidence="1 2" key="1">
    <citation type="submission" date="2015-12" db="EMBL/GenBank/DDBJ databases">
        <title>Dictyostelia acquired genes for synthesis and detection of signals that induce cell-type specialization by lateral gene transfer from prokaryotes.</title>
        <authorList>
            <person name="Gloeckner G."/>
            <person name="Schaap P."/>
        </authorList>
    </citation>
    <scope>NUCLEOTIDE SEQUENCE [LARGE SCALE GENOMIC DNA]</scope>
    <source>
        <strain evidence="1 2">TK</strain>
    </source>
</reference>
<accession>A0A152A4J1</accession>
<dbReference type="InParanoid" id="A0A152A4J1"/>
<dbReference type="Proteomes" id="UP000076078">
    <property type="component" value="Unassembled WGS sequence"/>
</dbReference>
<protein>
    <submittedName>
        <fullName evidence="1">Ankyrin repeat-containing protein</fullName>
    </submittedName>
</protein>
<sequence length="583" mass="68294">MEIIKLPRIIIIEILKKYIEIENSNEIYFYLYFIAKISLVSKDFQQNILKIAFNQVAFKDEDELILTVSLLVRGFKFKNIYYQKSQKSTEIQTSPSLIELISKLLSYINGDDNDSIESHSNISSDTMIIVKKTNDRENIHQLIIDYKMVLNNLNRENCSLLIEKMNSSGKLQRLLNYFYSRKDSYSGLIITDCGRIKDLGDTLLRHHLTRLQFESKNNLHKDNEWLNFTASNLLYLDITIPSMTFQEYKYLLESNLQLKSLEIHARINNRENSVILDCLSDHPNLTELALYRIYMETEYNLIRFINRNSLIKTLTIGMEKSSYRTTTTTTLISNQSLEHIDLVYSLEKLWTCNSNLAYMNIASLSTAISKSIIQYHSNLSILKVGFVNTDLPDLITIINLNSTKLISLTLKYQRKQIGTYKDFDQSLLTALINNVHIQHVKLKNFSEFFTIQFIKQSKWHPSIRSLYLDIPEQLHTSYIISNLSNHPIVTALTLNDKRYHHSLDDLFKIININQSLRKITYKNTKFSPEYNVEFSKFTQLIKKYYQNHSNPIPMNNITYRTNQFNCHGSSLWKYCNPTSFFSK</sequence>
<dbReference type="AlphaFoldDB" id="A0A152A4J1"/>
<comment type="caution">
    <text evidence="1">The sequence shown here is derived from an EMBL/GenBank/DDBJ whole genome shotgun (WGS) entry which is preliminary data.</text>
</comment>
<gene>
    <name evidence="1" type="ORF">DLAC_02071</name>
</gene>